<feature type="region of interest" description="Disordered" evidence="1">
    <location>
        <begin position="147"/>
        <end position="181"/>
    </location>
</feature>
<dbReference type="OrthoDB" id="3649161at2759"/>
<dbReference type="Proteomes" id="UP000504637">
    <property type="component" value="Unplaced"/>
</dbReference>
<feature type="transmembrane region" description="Helical" evidence="2">
    <location>
        <begin position="222"/>
        <end position="245"/>
    </location>
</feature>
<evidence type="ECO:0000256" key="1">
    <source>
        <dbReference type="SAM" id="MobiDB-lite"/>
    </source>
</evidence>
<evidence type="ECO:0000313" key="5">
    <source>
        <dbReference type="RefSeq" id="XP_033457526.1"/>
    </source>
</evidence>
<feature type="compositionally biased region" description="Polar residues" evidence="1">
    <location>
        <begin position="321"/>
        <end position="336"/>
    </location>
</feature>
<evidence type="ECO:0000256" key="3">
    <source>
        <dbReference type="SAM" id="SignalP"/>
    </source>
</evidence>
<protein>
    <recommendedName>
        <fullName evidence="6">Mid2 domain-containing protein</fullName>
    </recommendedName>
</protein>
<accession>A0A6J3LXK8</accession>
<gene>
    <name evidence="5" type="ORF">K489DRAFT_372282</name>
</gene>
<feature type="region of interest" description="Disordered" evidence="1">
    <location>
        <begin position="290"/>
        <end position="309"/>
    </location>
</feature>
<dbReference type="RefSeq" id="XP_033457526.1">
    <property type="nucleotide sequence ID" value="XM_033603323.1"/>
</dbReference>
<sequence>MSMSSLLQVAVLATGFASTALAQSWMLPVPGSAAKFSGGDVVPLLWSTPYAYTSIELWQGPQADGAYQYTMLVSDQEADQGTVNASISENSYKWTAGTLASASLDRQAFFFRLRNAQEEGGAYVDSSDILVLPAAAAASITGIKTSTAAPTSTGTGAATTSTGASTMVTSTSSSASSSGASSSSASAATAAVTNPAGGAAAAGAGADTAKDPYKGIDYTSSFIGVGVGLGVPALLAALAAAFLMIRKRKASVEFEEKEKKEKKETREKFKVEQNVGFFFDEKSKYEHDASTRACHTPTPPPGQKKKQNDFNDCARHLLPYNPTNHFLSSTGSQEPNGTRDAAAAAGPSGGNGVNNSNNNAAVRESSISHAASYQTAQEKPSAELPRLPFMQEAARRPSVDVWLPQRPAADQRGGSSLPFR</sequence>
<reference evidence="5" key="3">
    <citation type="submission" date="2025-08" db="UniProtKB">
        <authorList>
            <consortium name="RefSeq"/>
        </authorList>
    </citation>
    <scope>IDENTIFICATION</scope>
    <source>
        <strain evidence="5">CBS 342.82</strain>
    </source>
</reference>
<feature type="compositionally biased region" description="Polar residues" evidence="1">
    <location>
        <begin position="365"/>
        <end position="378"/>
    </location>
</feature>
<feature type="chain" id="PRO_5026876800" description="Mid2 domain-containing protein" evidence="3">
    <location>
        <begin position="23"/>
        <end position="420"/>
    </location>
</feature>
<feature type="compositionally biased region" description="Low complexity" evidence="1">
    <location>
        <begin position="353"/>
        <end position="362"/>
    </location>
</feature>
<proteinExistence type="predicted"/>
<keyword evidence="3" id="KW-0732">Signal</keyword>
<dbReference type="GeneID" id="54361123"/>
<keyword evidence="2" id="KW-1133">Transmembrane helix</keyword>
<evidence type="ECO:0008006" key="6">
    <source>
        <dbReference type="Google" id="ProtNLM"/>
    </source>
</evidence>
<feature type="signal peptide" evidence="3">
    <location>
        <begin position="1"/>
        <end position="22"/>
    </location>
</feature>
<reference evidence="5" key="2">
    <citation type="submission" date="2020-04" db="EMBL/GenBank/DDBJ databases">
        <authorList>
            <consortium name="NCBI Genome Project"/>
        </authorList>
    </citation>
    <scope>NUCLEOTIDE SEQUENCE</scope>
    <source>
        <strain evidence="5">CBS 342.82</strain>
    </source>
</reference>
<name>A0A6J3LXK8_9PEZI</name>
<organism evidence="5">
    <name type="scientific">Dissoconium aciculare CBS 342.82</name>
    <dbReference type="NCBI Taxonomy" id="1314786"/>
    <lineage>
        <taxon>Eukaryota</taxon>
        <taxon>Fungi</taxon>
        <taxon>Dikarya</taxon>
        <taxon>Ascomycota</taxon>
        <taxon>Pezizomycotina</taxon>
        <taxon>Dothideomycetes</taxon>
        <taxon>Dothideomycetidae</taxon>
        <taxon>Mycosphaerellales</taxon>
        <taxon>Dissoconiaceae</taxon>
        <taxon>Dissoconium</taxon>
    </lineage>
</organism>
<reference evidence="5" key="1">
    <citation type="submission" date="2020-01" db="EMBL/GenBank/DDBJ databases">
        <authorList>
            <consortium name="DOE Joint Genome Institute"/>
            <person name="Haridas S."/>
            <person name="Albert R."/>
            <person name="Binder M."/>
            <person name="Bloem J."/>
            <person name="Labutti K."/>
            <person name="Salamov A."/>
            <person name="Andreopoulos B."/>
            <person name="Baker S.E."/>
            <person name="Barry K."/>
            <person name="Bills G."/>
            <person name="Bluhm B.H."/>
            <person name="Cannon C."/>
            <person name="Castanera R."/>
            <person name="Culley D.E."/>
            <person name="Daum C."/>
            <person name="Ezra D."/>
            <person name="Gonzalez J.B."/>
            <person name="Henrissat B."/>
            <person name="Kuo A."/>
            <person name="Liang C."/>
            <person name="Lipzen A."/>
            <person name="Lutzoni F."/>
            <person name="Magnuson J."/>
            <person name="Mondo S."/>
            <person name="Nolan M."/>
            <person name="Ohm R."/>
            <person name="Pangilinan J."/>
            <person name="Park H.-J."/>
            <person name="Ramirez L."/>
            <person name="Alfaro M."/>
            <person name="Sun H."/>
            <person name="Tritt A."/>
            <person name="Yoshinaga Y."/>
            <person name="Zwiers L.-H."/>
            <person name="Turgeon B.G."/>
            <person name="Goodwin S.B."/>
            <person name="Spatafora J.W."/>
            <person name="Crous P.W."/>
            <person name="Grigoriev I.V."/>
        </authorList>
    </citation>
    <scope>NUCLEOTIDE SEQUENCE</scope>
    <source>
        <strain evidence="5">CBS 342.82</strain>
    </source>
</reference>
<feature type="region of interest" description="Disordered" evidence="1">
    <location>
        <begin position="321"/>
        <end position="420"/>
    </location>
</feature>
<keyword evidence="2" id="KW-0472">Membrane</keyword>
<keyword evidence="4" id="KW-1185">Reference proteome</keyword>
<keyword evidence="2" id="KW-0812">Transmembrane</keyword>
<evidence type="ECO:0000313" key="4">
    <source>
        <dbReference type="Proteomes" id="UP000504637"/>
    </source>
</evidence>
<dbReference type="AlphaFoldDB" id="A0A6J3LXK8"/>
<evidence type="ECO:0000256" key="2">
    <source>
        <dbReference type="SAM" id="Phobius"/>
    </source>
</evidence>